<reference evidence="4 5" key="1">
    <citation type="submission" date="2020-02" db="EMBL/GenBank/DDBJ databases">
        <title>Draft genome sequence of two Spirosoma agri KCTC 52727 and Spirosoma terrae KCTC 52035.</title>
        <authorList>
            <person name="Rojas J."/>
            <person name="Ambika Manirajan B."/>
            <person name="Ratering S."/>
            <person name="Suarez C."/>
            <person name="Schnell S."/>
        </authorList>
    </citation>
    <scope>NUCLEOTIDE SEQUENCE [LARGE SCALE GENOMIC DNA]</scope>
    <source>
        <strain evidence="4 5">KCTC 52727</strain>
    </source>
</reference>
<sequence length="262" mass="29790">MKTSKRNVLLISPDTSSTTYLAQVLEGSGGYAVKTATTGRAAVGIHKKTAFDLAFCDVKLRGSWSSVETVRQLLMLNPVSIIYLTESGTEPETFPTTASQVTYLHKPVRFDDLFHTIEVVAGDLDERLKLSTATQEALETSEGSIFKKSRFKQEAIFRIDDSIFIKSNYQFIKVLLTDIVLLEASNTYVSLITVNRKFVLRQTLSSLLERLRLDTLVRVHRSFAVNIRRVDLFSEHEISIEQHKVPLGRHFRQQFIDRFQCL</sequence>
<gene>
    <name evidence="4" type="ORF">GK091_03180</name>
</gene>
<dbReference type="SMART" id="SM00850">
    <property type="entry name" value="LytTR"/>
    <property type="match status" value="1"/>
</dbReference>
<dbReference type="Gene3D" id="2.40.50.1020">
    <property type="entry name" value="LytTr DNA-binding domain"/>
    <property type="match status" value="1"/>
</dbReference>
<dbReference type="SMART" id="SM00448">
    <property type="entry name" value="REC"/>
    <property type="match status" value="1"/>
</dbReference>
<dbReference type="Pfam" id="PF04397">
    <property type="entry name" value="LytTR"/>
    <property type="match status" value="1"/>
</dbReference>
<dbReference type="SUPFAM" id="SSF52172">
    <property type="entry name" value="CheY-like"/>
    <property type="match status" value="1"/>
</dbReference>
<evidence type="ECO:0000256" key="1">
    <source>
        <dbReference type="PROSITE-ProRule" id="PRU00169"/>
    </source>
</evidence>
<dbReference type="PANTHER" id="PTHR37299">
    <property type="entry name" value="TRANSCRIPTIONAL REGULATOR-RELATED"/>
    <property type="match status" value="1"/>
</dbReference>
<dbReference type="RefSeq" id="WP_164035165.1">
    <property type="nucleotide sequence ID" value="NZ_JAAGNZ010000001.1"/>
</dbReference>
<name>A0A6M0ICA2_9BACT</name>
<keyword evidence="5" id="KW-1185">Reference proteome</keyword>
<evidence type="ECO:0000313" key="4">
    <source>
        <dbReference type="EMBL" id="NEU65870.1"/>
    </source>
</evidence>
<dbReference type="PROSITE" id="PS50110">
    <property type="entry name" value="RESPONSE_REGULATORY"/>
    <property type="match status" value="1"/>
</dbReference>
<dbReference type="InterPro" id="IPR001789">
    <property type="entry name" value="Sig_transdc_resp-reg_receiver"/>
</dbReference>
<dbReference type="GO" id="GO:0000156">
    <property type="term" value="F:phosphorelay response regulator activity"/>
    <property type="evidence" value="ECO:0007669"/>
    <property type="project" value="InterPro"/>
</dbReference>
<evidence type="ECO:0000259" key="3">
    <source>
        <dbReference type="PROSITE" id="PS50930"/>
    </source>
</evidence>
<dbReference type="AlphaFoldDB" id="A0A6M0ICA2"/>
<dbReference type="GO" id="GO:0003677">
    <property type="term" value="F:DNA binding"/>
    <property type="evidence" value="ECO:0007669"/>
    <property type="project" value="InterPro"/>
</dbReference>
<dbReference type="PANTHER" id="PTHR37299:SF1">
    <property type="entry name" value="STAGE 0 SPORULATION PROTEIN A HOMOLOG"/>
    <property type="match status" value="1"/>
</dbReference>
<dbReference type="Gene3D" id="3.40.50.2300">
    <property type="match status" value="1"/>
</dbReference>
<organism evidence="4 5">
    <name type="scientific">Spirosoma agri</name>
    <dbReference type="NCBI Taxonomy" id="1987381"/>
    <lineage>
        <taxon>Bacteria</taxon>
        <taxon>Pseudomonadati</taxon>
        <taxon>Bacteroidota</taxon>
        <taxon>Cytophagia</taxon>
        <taxon>Cytophagales</taxon>
        <taxon>Cytophagaceae</taxon>
        <taxon>Spirosoma</taxon>
    </lineage>
</organism>
<feature type="domain" description="HTH LytTR-type" evidence="3">
    <location>
        <begin position="163"/>
        <end position="230"/>
    </location>
</feature>
<accession>A0A6M0ICA2</accession>
<evidence type="ECO:0000259" key="2">
    <source>
        <dbReference type="PROSITE" id="PS50110"/>
    </source>
</evidence>
<protein>
    <submittedName>
        <fullName evidence="4">Response regulator</fullName>
    </submittedName>
</protein>
<dbReference type="Pfam" id="PF00072">
    <property type="entry name" value="Response_reg"/>
    <property type="match status" value="1"/>
</dbReference>
<dbReference type="InterPro" id="IPR007492">
    <property type="entry name" value="LytTR_DNA-bd_dom"/>
</dbReference>
<dbReference type="PROSITE" id="PS50930">
    <property type="entry name" value="HTH_LYTTR"/>
    <property type="match status" value="1"/>
</dbReference>
<comment type="caution">
    <text evidence="4">The sequence shown here is derived from an EMBL/GenBank/DDBJ whole genome shotgun (WGS) entry which is preliminary data.</text>
</comment>
<dbReference type="EMBL" id="JAAGNZ010000001">
    <property type="protein sequence ID" value="NEU65870.1"/>
    <property type="molecule type" value="Genomic_DNA"/>
</dbReference>
<keyword evidence="1" id="KW-0597">Phosphoprotein</keyword>
<feature type="modified residue" description="4-aspartylphosphate" evidence="1">
    <location>
        <position position="57"/>
    </location>
</feature>
<dbReference type="Proteomes" id="UP000477386">
    <property type="component" value="Unassembled WGS sequence"/>
</dbReference>
<dbReference type="InterPro" id="IPR011006">
    <property type="entry name" value="CheY-like_superfamily"/>
</dbReference>
<feature type="domain" description="Response regulatory" evidence="2">
    <location>
        <begin position="7"/>
        <end position="121"/>
    </location>
</feature>
<dbReference type="InterPro" id="IPR046947">
    <property type="entry name" value="LytR-like"/>
</dbReference>
<proteinExistence type="predicted"/>
<evidence type="ECO:0000313" key="5">
    <source>
        <dbReference type="Proteomes" id="UP000477386"/>
    </source>
</evidence>